<dbReference type="SUPFAM" id="SSF56059">
    <property type="entry name" value="Glutathione synthetase ATP-binding domain-like"/>
    <property type="match status" value="1"/>
</dbReference>
<dbReference type="Pfam" id="PF04168">
    <property type="entry name" value="Alpha-E"/>
    <property type="match status" value="1"/>
</dbReference>
<reference evidence="3 4" key="1">
    <citation type="submission" date="2019-08" db="EMBL/GenBank/DDBJ databases">
        <title>Draft genome analysis of Rheinheimera tangshanensis isolated from the roots of fresh rice plants (Oryza sativa).</title>
        <authorList>
            <person name="Yu Q."/>
            <person name="Qi Y."/>
            <person name="Zhang H."/>
            <person name="Pu J."/>
        </authorList>
    </citation>
    <scope>NUCLEOTIDE SEQUENCE [LARGE SCALE GENOMIC DNA]</scope>
    <source>
        <strain evidence="3 4">JA3-B52</strain>
    </source>
</reference>
<dbReference type="InterPro" id="IPR051680">
    <property type="entry name" value="ATP-dep_Glu-Cys_Ligase-2"/>
</dbReference>
<dbReference type="Gene3D" id="3.40.50.11290">
    <property type="match status" value="1"/>
</dbReference>
<dbReference type="PANTHER" id="PTHR34595:SF2">
    <property type="entry name" value="BLR2978 PROTEIN"/>
    <property type="match status" value="1"/>
</dbReference>
<gene>
    <name evidence="3" type="ORF">FU839_00795</name>
</gene>
<dbReference type="EMBL" id="VRLR01000001">
    <property type="protein sequence ID" value="TXK82861.1"/>
    <property type="molecule type" value="Genomic_DNA"/>
</dbReference>
<dbReference type="OrthoDB" id="9804079at2"/>
<dbReference type="Pfam" id="PF14403">
    <property type="entry name" value="CP_ATPgrasp_2"/>
    <property type="match status" value="1"/>
</dbReference>
<name>A0A5C8M029_9GAMM</name>
<accession>A0A5C8M029</accession>
<proteinExistence type="predicted"/>
<evidence type="ECO:0000313" key="4">
    <source>
        <dbReference type="Proteomes" id="UP000321814"/>
    </source>
</evidence>
<evidence type="ECO:0000259" key="2">
    <source>
        <dbReference type="Pfam" id="PF14403"/>
    </source>
</evidence>
<organism evidence="3 4">
    <name type="scientific">Rheinheimera tangshanensis</name>
    <dbReference type="NCBI Taxonomy" id="400153"/>
    <lineage>
        <taxon>Bacteria</taxon>
        <taxon>Pseudomonadati</taxon>
        <taxon>Pseudomonadota</taxon>
        <taxon>Gammaproteobacteria</taxon>
        <taxon>Chromatiales</taxon>
        <taxon>Chromatiaceae</taxon>
        <taxon>Rheinheimera</taxon>
    </lineage>
</organism>
<comment type="caution">
    <text evidence="3">The sequence shown here is derived from an EMBL/GenBank/DDBJ whole genome shotgun (WGS) entry which is preliminary data.</text>
</comment>
<dbReference type="AlphaFoldDB" id="A0A5C8M029"/>
<feature type="domain" description="Circularly permuted ATP-grasp type 2" evidence="2">
    <location>
        <begin position="67"/>
        <end position="442"/>
    </location>
</feature>
<dbReference type="InterPro" id="IPR007296">
    <property type="entry name" value="DUF403"/>
</dbReference>
<keyword evidence="4" id="KW-1185">Reference proteome</keyword>
<sequence length="829" mass="94142">MTVHDQSFNEQQLWAELPQWQQLQLWWQQQSESQLLQLHTELQHQLRENGATFDPWLEQQRQLDLMPWLVSDSEWQQLQAGVKQRQLLLSMILQDLYGPQQLIQQGLLPAELIFQNKNYLLPCHQLVPTHQQWLSLLAVDIGRDSKGQFCVYADQSQMPAGLGFVLEHRLAFNHCIGELNHSIGKSQLAGFFRKLQLVFAQGTGHTAEGRRPLCGLLTHGKRDAAYFEHAFLANYLDIALMHSADLMFKDGALWLKTVTGLQQVDSLMRYLPDARCDALELDPDSTGTAGLLQSIRQQQLFCANPPGAALVDSAVLLPFLPQLCRVLLNEELQLPGTAAIWCGEPDLLQQVLSDAMQYRFHRVDTGQSWLWAQLEPLQQQQLQQQLQAEPRLFIAIYLLPLSTVPCWNATQGEHQQYGVLRLFGLLSEQHSPAVMPGALARISPDPLYLQHHYSMGFVAKDVWVLADQDHAVSLLQNTQKRILLSRHSGLLPSRVADHLFWLGRYNERLNLVCRALRYTVPLLTSAGVSSFQASTSQQQDSRALVRFCLQANGTLPDSAALSSLQQTSALQQALSELFSLQHPAGLAQVLKNLLFNAQSVREYFSEDTWYVLDKLQLALTQWPNPLNWQQPQQMVRLLDEVILLQTAIYGLNNETMSRTQTLRFMDLGQHLERALQSVTLLQEVFVFDQGRNCSASLMESVLRMTDTLMTYRRRYKTELHPLAVIDLLLLDDSTPRSVGYQCARLASQIQQLPKPGAAVVLSREQKLAVELVSLLQLAEPEQLFDDQLQATPELRLLLQQLHTVLRQLSDSITLSYFSHAEAGKSWQSF</sequence>
<dbReference type="PANTHER" id="PTHR34595">
    <property type="entry name" value="BLR5612 PROTEIN"/>
    <property type="match status" value="1"/>
</dbReference>
<evidence type="ECO:0000259" key="1">
    <source>
        <dbReference type="Pfam" id="PF04168"/>
    </source>
</evidence>
<protein>
    <submittedName>
        <fullName evidence="3">Circularly permuted type 2 ATP-grasp protein</fullName>
    </submittedName>
</protein>
<evidence type="ECO:0000313" key="3">
    <source>
        <dbReference type="EMBL" id="TXK82861.1"/>
    </source>
</evidence>
<dbReference type="InterPro" id="IPR025841">
    <property type="entry name" value="CP_ATPgrasp_2"/>
</dbReference>
<dbReference type="Proteomes" id="UP000321814">
    <property type="component" value="Unassembled WGS sequence"/>
</dbReference>
<feature type="domain" description="DUF403" evidence="1">
    <location>
        <begin position="491"/>
        <end position="817"/>
    </location>
</feature>